<dbReference type="GO" id="GO:0016846">
    <property type="term" value="F:carbon-sulfur lyase activity"/>
    <property type="evidence" value="ECO:0007669"/>
    <property type="project" value="InterPro"/>
</dbReference>
<evidence type="ECO:0000259" key="4">
    <source>
        <dbReference type="Pfam" id="PF04828"/>
    </source>
</evidence>
<feature type="domain" description="CENP-V/GFA" evidence="4">
    <location>
        <begin position="2"/>
        <end position="78"/>
    </location>
</feature>
<keyword evidence="2" id="KW-0479">Metal-binding</keyword>
<keyword evidence="6" id="KW-1185">Reference proteome</keyword>
<dbReference type="InterPro" id="IPR011057">
    <property type="entry name" value="Mss4-like_sf"/>
</dbReference>
<gene>
    <name evidence="5" type="ORF">BN1012_Phect3128</name>
</gene>
<dbReference type="HOGENOM" id="CLU_055491_6_3_5"/>
<evidence type="ECO:0000313" key="6">
    <source>
        <dbReference type="Proteomes" id="UP000032160"/>
    </source>
</evidence>
<dbReference type="KEGG" id="pect:BN1012_Phect3128"/>
<organism evidence="5 6">
    <name type="scientific">Candidatus Phaeomarinibacter ectocarpi</name>
    <dbReference type="NCBI Taxonomy" id="1458461"/>
    <lineage>
        <taxon>Bacteria</taxon>
        <taxon>Pseudomonadati</taxon>
        <taxon>Pseudomonadota</taxon>
        <taxon>Alphaproteobacteria</taxon>
        <taxon>Hyphomicrobiales</taxon>
        <taxon>Parvibaculaceae</taxon>
        <taxon>Candidatus Phaeomarinibacter</taxon>
    </lineage>
</organism>
<comment type="similarity">
    <text evidence="1">Belongs to the Gfa family.</text>
</comment>
<reference evidence="5 6" key="1">
    <citation type="journal article" date="2014" name="Front. Genet.">
        <title>Genome and metabolic network of "Candidatus Phaeomarinobacter ectocarpi" Ec32, a new candidate genus of Alphaproteobacteria frequently associated with brown algae.</title>
        <authorList>
            <person name="Dittami S.M."/>
            <person name="Barbeyron T."/>
            <person name="Boyen C."/>
            <person name="Cambefort J."/>
            <person name="Collet G."/>
            <person name="Delage L."/>
            <person name="Gobet A."/>
            <person name="Groisillier A."/>
            <person name="Leblanc C."/>
            <person name="Michel G."/>
            <person name="Scornet D."/>
            <person name="Siegel A."/>
            <person name="Tapia J.E."/>
            <person name="Tonon T."/>
        </authorList>
    </citation>
    <scope>NUCLEOTIDE SEQUENCE [LARGE SCALE GENOMIC DNA]</scope>
    <source>
        <strain evidence="5 6">Ec32</strain>
    </source>
</reference>
<dbReference type="AlphaFoldDB" id="X5MNJ9"/>
<evidence type="ECO:0000256" key="1">
    <source>
        <dbReference type="ARBA" id="ARBA00005495"/>
    </source>
</evidence>
<dbReference type="Gene3D" id="3.90.1590.10">
    <property type="entry name" value="glutathione-dependent formaldehyde- activating enzyme (gfa)"/>
    <property type="match status" value="1"/>
</dbReference>
<protein>
    <submittedName>
        <fullName evidence="5">Gfa-like protein</fullName>
    </submittedName>
</protein>
<dbReference type="Pfam" id="PF04828">
    <property type="entry name" value="GFA"/>
    <property type="match status" value="1"/>
</dbReference>
<dbReference type="EMBL" id="HG966617">
    <property type="protein sequence ID" value="CDO61340.1"/>
    <property type="molecule type" value="Genomic_DNA"/>
</dbReference>
<dbReference type="SUPFAM" id="SSF51316">
    <property type="entry name" value="Mss4-like"/>
    <property type="match status" value="1"/>
</dbReference>
<accession>X5MNJ9</accession>
<dbReference type="InterPro" id="IPR006913">
    <property type="entry name" value="CENP-V/GFA"/>
</dbReference>
<dbReference type="GO" id="GO:0046872">
    <property type="term" value="F:metal ion binding"/>
    <property type="evidence" value="ECO:0007669"/>
    <property type="project" value="UniProtKB-KW"/>
</dbReference>
<evidence type="ECO:0000256" key="3">
    <source>
        <dbReference type="ARBA" id="ARBA00022833"/>
    </source>
</evidence>
<evidence type="ECO:0000313" key="5">
    <source>
        <dbReference type="EMBL" id="CDO61340.1"/>
    </source>
</evidence>
<name>X5MNJ9_9HYPH</name>
<evidence type="ECO:0000256" key="2">
    <source>
        <dbReference type="ARBA" id="ARBA00022723"/>
    </source>
</evidence>
<dbReference type="Proteomes" id="UP000032160">
    <property type="component" value="Chromosome I"/>
</dbReference>
<sequence length="113" mass="12523">MTGGPYSLSAMVAGDAFEVTKGQPVVGGLKGDEIDHMFCPDCMSWVFTRVMDGAFINVRSPMLDDTSGTEPFIESYTSEKLDWVQLKTPHSFEKFPEMDDYTAIIQTYAAQHG</sequence>
<proteinExistence type="inferred from homology"/>
<keyword evidence="3" id="KW-0862">Zinc</keyword>
<dbReference type="STRING" id="1458461.BN1012_Phect3128"/>